<feature type="domain" description="Bridge-like lipid transfer protein family member 1 C-terminal" evidence="4">
    <location>
        <begin position="3267"/>
        <end position="3423"/>
    </location>
</feature>
<feature type="region of interest" description="Disordered" evidence="1">
    <location>
        <begin position="1945"/>
        <end position="2026"/>
    </location>
</feature>
<feature type="region of interest" description="Disordered" evidence="1">
    <location>
        <begin position="2305"/>
        <end position="2329"/>
    </location>
</feature>
<feature type="region of interest" description="Disordered" evidence="1">
    <location>
        <begin position="3701"/>
        <end position="3742"/>
    </location>
</feature>
<organism evidence="5 6">
    <name type="scientific">Paragonimus skrjabini miyazakii</name>
    <dbReference type="NCBI Taxonomy" id="59628"/>
    <lineage>
        <taxon>Eukaryota</taxon>
        <taxon>Metazoa</taxon>
        <taxon>Spiralia</taxon>
        <taxon>Lophotrochozoa</taxon>
        <taxon>Platyhelminthes</taxon>
        <taxon>Trematoda</taxon>
        <taxon>Digenea</taxon>
        <taxon>Plagiorchiida</taxon>
        <taxon>Troglotremata</taxon>
        <taxon>Troglotrematidae</taxon>
        <taxon>Paragonimus</taxon>
    </lineage>
</organism>
<feature type="domain" description="Bridge-like lipid transfer protein family member 1 C-terminal" evidence="4">
    <location>
        <begin position="3754"/>
        <end position="4160"/>
    </location>
</feature>
<reference evidence="5" key="1">
    <citation type="submission" date="2019-07" db="EMBL/GenBank/DDBJ databases">
        <title>Annotation for the trematode Paragonimus miyazaki's.</title>
        <authorList>
            <person name="Choi Y.-J."/>
        </authorList>
    </citation>
    <scope>NUCLEOTIDE SEQUENCE</scope>
    <source>
        <strain evidence="5">Japan</strain>
    </source>
</reference>
<comment type="caution">
    <text evidence="5">The sequence shown here is derived from an EMBL/GenBank/DDBJ whole genome shotgun (WGS) entry which is preliminary data.</text>
</comment>
<dbReference type="InterPro" id="IPR033616">
    <property type="entry name" value="BLTP1"/>
</dbReference>
<name>A0A8S9YCY3_9TREM</name>
<feature type="domain" description="Bridge-like lipid transfer protein family member 1 C-terminal" evidence="4">
    <location>
        <begin position="4262"/>
        <end position="4327"/>
    </location>
</feature>
<dbReference type="GO" id="GO:0098793">
    <property type="term" value="C:presynapse"/>
    <property type="evidence" value="ECO:0007669"/>
    <property type="project" value="GOC"/>
</dbReference>
<dbReference type="Pfam" id="PF25040">
    <property type="entry name" value="BLTP1_C"/>
    <property type="match status" value="5"/>
</dbReference>
<evidence type="ECO:0000313" key="5">
    <source>
        <dbReference type="EMBL" id="KAF7232958.1"/>
    </source>
</evidence>
<evidence type="ECO:0000259" key="3">
    <source>
        <dbReference type="Pfam" id="PF25039"/>
    </source>
</evidence>
<feature type="domain" description="Bridge-like lipid transfer protein family member 1 middle region" evidence="3">
    <location>
        <begin position="1366"/>
        <end position="1775"/>
    </location>
</feature>
<feature type="region of interest" description="Disordered" evidence="1">
    <location>
        <begin position="1"/>
        <end position="37"/>
    </location>
</feature>
<feature type="compositionally biased region" description="Basic and acidic residues" evidence="1">
    <location>
        <begin position="4204"/>
        <end position="4217"/>
    </location>
</feature>
<dbReference type="EMBL" id="JTDE01021415">
    <property type="protein sequence ID" value="KAF7232958.1"/>
    <property type="molecule type" value="Genomic_DNA"/>
</dbReference>
<feature type="region of interest" description="Disordered" evidence="1">
    <location>
        <begin position="2467"/>
        <end position="2486"/>
    </location>
</feature>
<dbReference type="Proteomes" id="UP000822476">
    <property type="component" value="Unassembled WGS sequence"/>
</dbReference>
<proteinExistence type="predicted"/>
<dbReference type="OrthoDB" id="10051416at2759"/>
<feature type="region of interest" description="Disordered" evidence="1">
    <location>
        <begin position="689"/>
        <end position="709"/>
    </location>
</feature>
<dbReference type="PANTHER" id="PTHR31640">
    <property type="entry name" value="TRANSMEMBRANE PROTEIN KIAA1109"/>
    <property type="match status" value="1"/>
</dbReference>
<feature type="compositionally biased region" description="Basic and acidic residues" evidence="1">
    <location>
        <begin position="1961"/>
        <end position="1978"/>
    </location>
</feature>
<keyword evidence="6" id="KW-1185">Reference proteome</keyword>
<feature type="domain" description="Bridge-like lipid transfer protein family member 1 C-terminal" evidence="4">
    <location>
        <begin position="2883"/>
        <end position="3008"/>
    </location>
</feature>
<feature type="region of interest" description="Disordered" evidence="1">
    <location>
        <begin position="592"/>
        <end position="625"/>
    </location>
</feature>
<dbReference type="InterPro" id="IPR056741">
    <property type="entry name" value="BLTP1_M"/>
</dbReference>
<feature type="region of interest" description="Disordered" evidence="1">
    <location>
        <begin position="548"/>
        <end position="567"/>
    </location>
</feature>
<dbReference type="Pfam" id="PF25039">
    <property type="entry name" value="BLTP1_M"/>
    <property type="match status" value="2"/>
</dbReference>
<feature type="compositionally biased region" description="Acidic residues" evidence="1">
    <location>
        <begin position="3703"/>
        <end position="3720"/>
    </location>
</feature>
<feature type="region of interest" description="Disordered" evidence="1">
    <location>
        <begin position="4199"/>
        <end position="4239"/>
    </location>
</feature>
<feature type="region of interest" description="Disordered" evidence="1">
    <location>
        <begin position="2706"/>
        <end position="2737"/>
    </location>
</feature>
<evidence type="ECO:0008006" key="7">
    <source>
        <dbReference type="Google" id="ProtNLM"/>
    </source>
</evidence>
<evidence type="ECO:0000259" key="4">
    <source>
        <dbReference type="Pfam" id="PF25040"/>
    </source>
</evidence>
<feature type="compositionally biased region" description="Polar residues" evidence="1">
    <location>
        <begin position="594"/>
        <end position="605"/>
    </location>
</feature>
<feature type="compositionally biased region" description="Low complexity" evidence="1">
    <location>
        <begin position="1170"/>
        <end position="1180"/>
    </location>
</feature>
<feature type="compositionally biased region" description="Low complexity" evidence="1">
    <location>
        <begin position="2719"/>
        <end position="2737"/>
    </location>
</feature>
<evidence type="ECO:0000256" key="1">
    <source>
        <dbReference type="SAM" id="MobiDB-lite"/>
    </source>
</evidence>
<gene>
    <name evidence="5" type="ORF">EG68_04499</name>
</gene>
<dbReference type="InterPro" id="IPR056742">
    <property type="entry name" value="BLTP1_C"/>
</dbReference>
<evidence type="ECO:0000313" key="6">
    <source>
        <dbReference type="Proteomes" id="UP000822476"/>
    </source>
</evidence>
<dbReference type="PANTHER" id="PTHR31640:SF1">
    <property type="entry name" value="BRIDGE-LIKE LIPID TRANSFER PROTEIN FAMILY MEMBER 1"/>
    <property type="match status" value="1"/>
</dbReference>
<feature type="domain" description="Bridge-like lipid transfer protein family member 1 N-terminal" evidence="2">
    <location>
        <begin position="24"/>
        <end position="371"/>
    </location>
</feature>
<feature type="compositionally biased region" description="Polar residues" evidence="1">
    <location>
        <begin position="2473"/>
        <end position="2483"/>
    </location>
</feature>
<feature type="compositionally biased region" description="Basic and acidic residues" evidence="1">
    <location>
        <begin position="2305"/>
        <end position="2321"/>
    </location>
</feature>
<dbReference type="GO" id="GO:0048488">
    <property type="term" value="P:synaptic vesicle endocytosis"/>
    <property type="evidence" value="ECO:0007669"/>
    <property type="project" value="TreeGrafter"/>
</dbReference>
<sequence length="4392" mass="485005">MMGLSSLPRGRTQETSVPLAASERVNRKGSKDQANVDPRDYRPLLVRLSLEFHNVQVHLPMHCSSSTAPCPTAFLDCIGFEMDKRWHETRIQLLFSPILLCVFDNPKPPRPKASSGLSRGCIQLMGLCLRGQGMFSHAMLPLDAETLEYAWLLELTVGQLTGQLTAPQLTSVVRALNSFAFTMIDAENQLVCSHAFELCQHARPQALCPLRPTVFPKMLCPGESLLKYRFIRVSLDGLDVGIVETGSCLSIQLDPVRLTNCNMHGTARCNGLFILFPGVRLKQYIRSTIDEYRSFKNPVCYVNKILDSVVDSKSKRHQQSPWLAAGSLSLGPVHVNVAKVAERPEIPLWRLAFLKRHDLATKRLWFLWSNEATMNHASFRRAPKTRFMNSTYIAPNITKNCGCFGQCSFFGPNAYGHMLFDELSSGSFQQRAVFPPRSDYKPHLFSLNTTQRVNNQCAPFGFGLFSSTYSTSKDNTPDVAPPAAHFGESLLVEHRLLHELHNPSFCQERHNGLSLMRDETIVAYALSTASGEVSRICERCRDDCDLSDRANDSTSSSSTKCSLPGSPMDDAPPGFYGEASSSCDLYNPKRQPVLTESASRPSSMSELLVPPDSQNEDDASSVIGSFSKGPNIPNVAFRRNFFSRLPSDLSLNSLIGPLTPSQPSSRSSLGSDNFHVTELSEVHITPVIPAKPTTPRRHIPPTPPPRQFTKNAADNVVAQKTVQSGPLEGATSSDVVIDTNLEKASEKFVDLRGQLNRPITDSGLLRSAYSHHLSVYRCASDWAPTVKLNHRWHLCKFVYSISELHPTRYNACDTSADQADRVRFTWPYCRMGPALAPRFELIQPGFSPRHIVSKTDAQTTGCSSEKSTFVGISDSVDHGTRKRIAARSDVIVWLQNSVDLLLSPMFAESLERYLAVLTPVMINTSPSSVVNQLHIHCVNSQSRKIGHLIQTRPSDIHTYSTSTSNEDPCVSSDRLDTSTDLLHRRMFTGSHPLPPPPLELPAKQSGQKVSAPRIISVNVAPEASGTLTDYACSPGEPLKLPAVPATSEPIHVSQNNNGFPQVPRVSKRTSFDRRLSVPCRSLCESRTGRVIGSGKLTALSVERINICFLQLYAVEDLVHLDSLRSGLHDLTCVSLLTFCVESVSFEMMLCNETHATLPNLEPPSLTPVESGSSSDGSDPSRQPLLQQFPGELSHDFQNLRRPDDRTLDTQFISQDTPALTESKLSLVSHPFLSETGNPASIPTLSAVALPACRLSHSCQPSAPPALINSSVPQEQPMTAASLADCLHHDSASPCIADQKLTSHNFSFSQTAVINSKEETHCPLSTQALPNHCHNLSTNDATTQGEVFDDQVVIDLANVLSCHGVPGSESVFQLNISRIHGQLRRLTRFSQFSPNVLLTAIPFESSRTFFAFKFDKDLQTNLTQPASASRSVSSLNEQSAGWIMFECGLEKLSLSCDYRDGFGDTVSDDHGGTSEEEHLNIHESISAKLRASKQPSFRKKKMSISTAFTVLENAARSSSYSEQPESKHRIHTALRNVVAPDKKQANLSRNGVLSQLRVSTVWLNFPTPKRLPNKRRVELVRSDWNLLSTAAPSIKAWMDPSERLIQISRRFYSGIERRYLAAITCLMTEAVNYKLPGDGGLFLLHCLGTKDLDGYDRHRTSTARALRFDPSCQLFVVLRRYLFALIEQYSLPETDRMFSDWLTDSIVPPNDLLQCGVLSLTREWRLLVELLAIISQDLRAKTNGRTSPLLPLSVAPVLGINNCPTVSLDHGGDLKIRNLKASKTFDDKTVTSPLLPAVNFTPNPNVLGTSHLLRMASNPVSPIISRGLPALHGCKDPACQARESKDPPITQFMDDHSVCTVAFPDTDLLQKENQNTLHNIGLVDTCPTQVGEHSDNVMLRRFLQDSKVPVVDSLQSRDIPQNHFATFASRNLADADRNRMDLDSSEFAAPRRASDPMCKLPPVDRDSRSTEADVTKPDRPPFPQSDESEAAERRTNSMLGDRLGVKLPAGTEPISSEVDPDTVQSPDVRLTTTDFEQAAHLKAQCQHVAYIQRFFSPLLESVGLSAKGIRRTTLMKKFGGYFSADGLLQKFQIEIVSSVRNPGVPRSTTTTTAPGFCSSQHLTAPYAGTNSRSTASANVGIRHCAFLCRNFSSRFTFRDIVDRGDNQSRVKVSPSAQVDIMPTTTNIDVLLNIDFLRQHINLPLLRLLHQFVTMVYCARDAHNSTELRHMDTVASDLGLSHKHGSRESSDLTDATVHSRSSGYVRFGGGSVESCADRRNPLAHIDILSSADVPLAAETQCDLRSLERVSRSSAEKNSQKMDPLRQPLNQRHPTTSITKLSYPLTAGHFLCKTGGNLVSSTDTFTPDCWRRLLSYVELYTTVPKTRMVLRKPPNSSSSGTTMPTITEEDRDYLAGPAGGSNRPHIKMNTVDNPPTTLDSGIFPGIAIVKPTILGRRLLTTVSYQPLNEDVESGPMNLQGTQGESTSDAHGDGLHPIGTCVTVPVEHTHNERPSPNLLSSHELGTLRKVGSVLPTPRSGTEPCFSPMLFDQFTRPWLCSERVPLAIFVTTKVHQMTMSAVLSEMNLVAGVRNAHGSFTHSTQLHIRGCFTERLSVQSTSLHCAEGQLRLTERLPPHIQEVVCVKSGRSHAMLSCRRGRQNERNVCLIGVGHISVALPHHPVRLHGVMQRQAKRISSTVSELLRGSPAARTHLNPWTVPDLNSSSTSRIVTTPTTGSTTTTASDVTAHLKAHKPTQQSNEAHAVLFSNSAEPVVSKPSHTALIFNVLAVSQGLTVNVALHPSLSAIYQINPVYFSGQLGPRGYVEINLTDHSLSLQSVHHPENFPRSIKISLPRILTTVLRRESFGGRYSRGQRRQPMLTQGLTAEQGLYWHVQVKVDTLEQTLTTDMLNYIVVVGRLFMKEINEVIQKMAGDEQRACTSRPRPKLFPSTLTVTDPYAAAENGWLLSRAARGKTKFTIRIRLEEIQLMATTRSGAVKLEAKVIDVELTNRVCQGSLDSCFLPCRESVCRHDPTKSVINVSKRPSNLGLSSVTCPVDHPGSFTFSGAGNPLFIYSSVAKICAELGYLDQDLFFDERTPEFRTVAFFKTTIALRSLLADEKFSSISATSHQQSTVAQPESIQGEHDAFLISLNRPTLWLKPFTFDRAILIWMVYKSEFAKWKEYMNYLASLSPASPMENIRQGATDHLFSPASTSLTKPHFRIDPHLATSCTAVPSTLNDSSFLPSSQAAPVLTDSNQRIIRLKPLPEGALLTKLFLQLNVEDLGVCLPITVAQPNPQSMGVDSRTALVLTLDRSRISACYRDSFVGQGDFTDFCLRFDDDFNVGSDDWKPDWRRASVDVQGKHHSLILNACVVPSGTFNVCSHDPDKRAQWNLLVQWQMRGLDFHLDDNIGRRLKSLISMLTRITGYDGAAPLLPTSAEEEEEGECVEESRVQRKLSGLAEADKVSDKDEPLGEQIRNANRTSISIVTAQQSDVTRESSQKHGGYSDIASLDRYRPGGCPPDCVANMLPFDLSQVRSMELHKHQQEIIEAQCCLAFKRQKWDTLRRKKGITMQRSPVFLRDPTKPPRTTTYSNFESQGLINDRIPRSSIVTDPSSTSVSNSDVHGPSVHRASIVSKDESVYFDMESCEVAAQRVSEALENGCNNPSSCHLINDHCSNQDLWFDPQEAIGFDEIGFPFSDSNFLSMAEEQGEGEPTDYSSSDEAEEPNGVKREGRSHHPPPDKTRVLFGDLSNGIQDIGTQPKVLLQVNVQIHIDSGCCVLHPRLPQDILSTSVDLYSPINPNIIPAQYRFQTPNTIASRPQTELGGRFSNSDLLSAYLERYKKHLLQDTPFLSTDLSVFLLPAVDIGLHYNSMTEVDFHTSPIPTGSSVPPTSPQVTSVTVSGASLLINQPTSVHSASLSLGSLRMDTHGTPSGKQAIGTTIPESKVSTTNSHEFNVGYKPAVGNSGLKKQTDLFVSFFLQKLPKELIVHPALLDFLEQALESIPLLADLEVESASISSDNEQAENKRNDASVSHSAPLDTRFWETFPVHTVVHLHVQPLTVRFLCLPTSRMQCLMSLPFLDVIFSTNRSEVDGDAESSPIRNEAYNRMPVFSGENRDGSALRQTTLHLPVNSSTGDIVAEGGLCVTAILKEFRISIFHPYVDSKAMRSEPIWEATWSGDSLNLLVQDIQLNISRVVQTSLVLTSGDNPDSKTAESDLDHSNLHTHNHSNPAIQTPAPEASFSGRSRNTLTNLIPPLSSWCLHRDVRFSGIFDIGVARFTCDTRRTLEILDIPNAWYRSSLARRLFIGNDEVLAEKCDESTEVVDETLEPEVFSSQNADTSPQKAEHPTAIDVDPRARPRYFSLATPSAAHWPPEILNFGPHSCPRALDVPVYVRVT</sequence>
<dbReference type="InterPro" id="IPR047104">
    <property type="entry name" value="BLTP1_N"/>
</dbReference>
<feature type="domain" description="Bridge-like lipid transfer protein family member 1 C-terminal" evidence="4">
    <location>
        <begin position="3079"/>
        <end position="3178"/>
    </location>
</feature>
<protein>
    <recommendedName>
        <fullName evidence="7">Fragile site-associated protein C-terminal domain-containing protein</fullName>
    </recommendedName>
</protein>
<evidence type="ECO:0000259" key="2">
    <source>
        <dbReference type="Pfam" id="PF20413"/>
    </source>
</evidence>
<accession>A0A8S9YCY3</accession>
<dbReference type="Pfam" id="PF20413">
    <property type="entry name" value="BLTP1_N"/>
    <property type="match status" value="1"/>
</dbReference>
<feature type="domain" description="Bridge-like lipid transfer protein family member 1 middle region" evidence="3">
    <location>
        <begin position="2637"/>
        <end position="2837"/>
    </location>
</feature>
<feature type="region of interest" description="Disordered" evidence="1">
    <location>
        <begin position="1156"/>
        <end position="1186"/>
    </location>
</feature>